<keyword evidence="2" id="KW-0732">Signal</keyword>
<reference evidence="3 4" key="1">
    <citation type="journal article" date="2023" name="IScience">
        <title>Expanded male sex-determining region conserved during the evolution of homothallism in the green alga Volvox.</title>
        <authorList>
            <person name="Yamamoto K."/>
            <person name="Matsuzaki R."/>
            <person name="Mahakham W."/>
            <person name="Heman W."/>
            <person name="Sekimoto H."/>
            <person name="Kawachi M."/>
            <person name="Minakuchi Y."/>
            <person name="Toyoda A."/>
            <person name="Nozaki H."/>
        </authorList>
    </citation>
    <scope>NUCLEOTIDE SEQUENCE [LARGE SCALE GENOMIC DNA]</scope>
    <source>
        <strain evidence="3 4">NIES-4468</strain>
    </source>
</reference>
<evidence type="ECO:0000256" key="2">
    <source>
        <dbReference type="SAM" id="SignalP"/>
    </source>
</evidence>
<feature type="chain" id="PRO_5046537332" description="Pherophorin domain-containing protein" evidence="2">
    <location>
        <begin position="39"/>
        <end position="261"/>
    </location>
</feature>
<feature type="signal peptide" evidence="2">
    <location>
        <begin position="1"/>
        <end position="38"/>
    </location>
</feature>
<gene>
    <name evidence="3" type="ORF">VaNZ11_016244</name>
</gene>
<feature type="region of interest" description="Disordered" evidence="1">
    <location>
        <begin position="39"/>
        <end position="107"/>
    </location>
</feature>
<evidence type="ECO:0000313" key="3">
    <source>
        <dbReference type="EMBL" id="GLI71144.1"/>
    </source>
</evidence>
<evidence type="ECO:0008006" key="5">
    <source>
        <dbReference type="Google" id="ProtNLM"/>
    </source>
</evidence>
<feature type="compositionally biased region" description="Pro residues" evidence="1">
    <location>
        <begin position="43"/>
        <end position="107"/>
    </location>
</feature>
<evidence type="ECO:0000256" key="1">
    <source>
        <dbReference type="SAM" id="MobiDB-lite"/>
    </source>
</evidence>
<name>A0ABQ5SMX1_9CHLO</name>
<dbReference type="Proteomes" id="UP001165090">
    <property type="component" value="Unassembled WGS sequence"/>
</dbReference>
<dbReference type="EMBL" id="BSDZ01000103">
    <property type="protein sequence ID" value="GLI71144.1"/>
    <property type="molecule type" value="Genomic_DNA"/>
</dbReference>
<protein>
    <recommendedName>
        <fullName evidence="5">Pherophorin domain-containing protein</fullName>
    </recommendedName>
</protein>
<keyword evidence="4" id="KW-1185">Reference proteome</keyword>
<sequence length="261" mass="27461">MKAFCDSSLPRASSWVISTRSLFFAMLLACAGLLAVQAQSNSPKPPSSKLKPPPPKSKSPPFPIKLKSPPPSPKPKSPPASPKKSPLPSPIKSKPPPKTKSPPAPSPDAPFFPFHVDPFFCGTCVTVYGNSSSTDQVLQFTDINACIQTVDNIGKTMTSTLGALNATILSLYPLSECPESLQIQVCSAYYHWNPSFGSFPGDALAKASLDYLVASPGWSCSGGLAPGTPITLTATIGANPQSWGSLACLLDGYSSKEYVCP</sequence>
<evidence type="ECO:0000313" key="4">
    <source>
        <dbReference type="Proteomes" id="UP001165090"/>
    </source>
</evidence>
<proteinExistence type="predicted"/>
<comment type="caution">
    <text evidence="3">The sequence shown here is derived from an EMBL/GenBank/DDBJ whole genome shotgun (WGS) entry which is preliminary data.</text>
</comment>
<accession>A0ABQ5SMX1</accession>
<organism evidence="3 4">
    <name type="scientific">Volvox africanus</name>
    <dbReference type="NCBI Taxonomy" id="51714"/>
    <lineage>
        <taxon>Eukaryota</taxon>
        <taxon>Viridiplantae</taxon>
        <taxon>Chlorophyta</taxon>
        <taxon>core chlorophytes</taxon>
        <taxon>Chlorophyceae</taxon>
        <taxon>CS clade</taxon>
        <taxon>Chlamydomonadales</taxon>
        <taxon>Volvocaceae</taxon>
        <taxon>Volvox</taxon>
    </lineage>
</organism>